<sequence>MANFLVNDYTEIYGPIMKFGQNKNEYIHRWYPFVEGYSREFIENIVAEYTAIHGEKPKVCLEPFSGSGTTALELQKMNILCYAFEVSPFMYNLSKVKLETKYTVRNLKKYTNILQQYINKQNIVYDEPFFPQFKTIAEKEKIEKWNFNKESLYGVMDIKNAIQQIPNREYRELFMVALASILLEVSNVYRNGKCISYKKGWKELPSFNRSQVHEIFFKRLNTVFLEDIERLNGYNKKKVLFSNKRYLFNGDVRRLLSSKVEDDSIDLVITSPPYLNSRDYTDTYMVELRVLGYLNTPEQVRNLRSKTIRSHVQVKWGCIDVVDSDTLSDTLLIMKNNEKNMWNKEIINMIKGYFDDMDLLFAELHRVVKRDGLIFFNIANSAYCNTIIKVDEIVCEIAQNHNISIKEIRHARKINPSSQQKDSIDGLWESVIVMCNL</sequence>
<name>A0A3E4TQA7_9FIRM</name>
<evidence type="ECO:0000256" key="5">
    <source>
        <dbReference type="ARBA" id="ARBA00022691"/>
    </source>
</evidence>
<dbReference type="GO" id="GO:0032259">
    <property type="term" value="P:methylation"/>
    <property type="evidence" value="ECO:0007669"/>
    <property type="project" value="UniProtKB-KW"/>
</dbReference>
<dbReference type="Pfam" id="PF01555">
    <property type="entry name" value="N6_N4_Mtase"/>
    <property type="match status" value="1"/>
</dbReference>
<dbReference type="Proteomes" id="UP000261257">
    <property type="component" value="Unassembled WGS sequence"/>
</dbReference>
<evidence type="ECO:0000313" key="10">
    <source>
        <dbReference type="EMBL" id="RGL92802.1"/>
    </source>
</evidence>
<evidence type="ECO:0000256" key="6">
    <source>
        <dbReference type="ARBA" id="ARBA00022747"/>
    </source>
</evidence>
<evidence type="ECO:0000313" key="11">
    <source>
        <dbReference type="Proteomes" id="UP000261257"/>
    </source>
</evidence>
<dbReference type="InterPro" id="IPR002941">
    <property type="entry name" value="DNA_methylase_N4/N6"/>
</dbReference>
<evidence type="ECO:0000256" key="7">
    <source>
        <dbReference type="ARBA" id="ARBA00023125"/>
    </source>
</evidence>
<feature type="domain" description="DNA methylase N-4/N-6" evidence="9">
    <location>
        <begin position="265"/>
        <end position="432"/>
    </location>
</feature>
<accession>A0A3E4TQA7</accession>
<organism evidence="10 11">
    <name type="scientific">Hungatella hathewayi</name>
    <dbReference type="NCBI Taxonomy" id="154046"/>
    <lineage>
        <taxon>Bacteria</taxon>
        <taxon>Bacillati</taxon>
        <taxon>Bacillota</taxon>
        <taxon>Clostridia</taxon>
        <taxon>Lachnospirales</taxon>
        <taxon>Lachnospiraceae</taxon>
        <taxon>Hungatella</taxon>
    </lineage>
</organism>
<dbReference type="PROSITE" id="PS00093">
    <property type="entry name" value="N4_MTASE"/>
    <property type="match status" value="1"/>
</dbReference>
<dbReference type="InterPro" id="IPR029063">
    <property type="entry name" value="SAM-dependent_MTases_sf"/>
</dbReference>
<keyword evidence="6" id="KW-0680">Restriction system</keyword>
<dbReference type="GO" id="GO:0009307">
    <property type="term" value="P:DNA restriction-modification system"/>
    <property type="evidence" value="ECO:0007669"/>
    <property type="project" value="UniProtKB-KW"/>
</dbReference>
<gene>
    <name evidence="10" type="ORF">DXC39_31930</name>
</gene>
<protein>
    <recommendedName>
        <fullName evidence="2">site-specific DNA-methyltransferase (cytosine-N(4)-specific)</fullName>
        <ecNumber evidence="2">2.1.1.113</ecNumber>
    </recommendedName>
</protein>
<evidence type="ECO:0000256" key="4">
    <source>
        <dbReference type="ARBA" id="ARBA00022679"/>
    </source>
</evidence>
<evidence type="ECO:0000256" key="8">
    <source>
        <dbReference type="ARBA" id="ARBA00049120"/>
    </source>
</evidence>
<keyword evidence="4" id="KW-0808">Transferase</keyword>
<dbReference type="AlphaFoldDB" id="A0A3E4TQA7"/>
<dbReference type="EC" id="2.1.1.113" evidence="2"/>
<evidence type="ECO:0000256" key="2">
    <source>
        <dbReference type="ARBA" id="ARBA00012185"/>
    </source>
</evidence>
<dbReference type="Gene3D" id="3.40.50.150">
    <property type="entry name" value="Vaccinia Virus protein VP39"/>
    <property type="match status" value="2"/>
</dbReference>
<comment type="catalytic activity">
    <reaction evidence="8">
        <text>a 2'-deoxycytidine in DNA + S-adenosyl-L-methionine = an N(4)-methyl-2'-deoxycytidine in DNA + S-adenosyl-L-homocysteine + H(+)</text>
        <dbReference type="Rhea" id="RHEA:16857"/>
        <dbReference type="Rhea" id="RHEA-COMP:11369"/>
        <dbReference type="Rhea" id="RHEA-COMP:13674"/>
        <dbReference type="ChEBI" id="CHEBI:15378"/>
        <dbReference type="ChEBI" id="CHEBI:57856"/>
        <dbReference type="ChEBI" id="CHEBI:59789"/>
        <dbReference type="ChEBI" id="CHEBI:85452"/>
        <dbReference type="ChEBI" id="CHEBI:137933"/>
        <dbReference type="EC" id="2.1.1.113"/>
    </reaction>
</comment>
<dbReference type="InterPro" id="IPR017985">
    <property type="entry name" value="MeTrfase_CN4_CS"/>
</dbReference>
<evidence type="ECO:0000259" key="9">
    <source>
        <dbReference type="Pfam" id="PF01555"/>
    </source>
</evidence>
<reference evidence="10 11" key="1">
    <citation type="submission" date="2018-08" db="EMBL/GenBank/DDBJ databases">
        <title>A genome reference for cultivated species of the human gut microbiota.</title>
        <authorList>
            <person name="Zou Y."/>
            <person name="Xue W."/>
            <person name="Luo G."/>
        </authorList>
    </citation>
    <scope>NUCLEOTIDE SEQUENCE [LARGE SCALE GENOMIC DNA]</scope>
    <source>
        <strain evidence="10 11">TF05-11AC</strain>
    </source>
</reference>
<comment type="similarity">
    <text evidence="1">Belongs to the N(4)/N(6)-methyltransferase family. N(4) subfamily.</text>
</comment>
<dbReference type="GO" id="GO:0008170">
    <property type="term" value="F:N-methyltransferase activity"/>
    <property type="evidence" value="ECO:0007669"/>
    <property type="project" value="InterPro"/>
</dbReference>
<keyword evidence="5" id="KW-0949">S-adenosyl-L-methionine</keyword>
<proteinExistence type="inferred from homology"/>
<dbReference type="RefSeq" id="WP_117624250.1">
    <property type="nucleotide sequence ID" value="NZ_QRQF01000074.1"/>
</dbReference>
<evidence type="ECO:0000256" key="1">
    <source>
        <dbReference type="ARBA" id="ARBA00010203"/>
    </source>
</evidence>
<comment type="caution">
    <text evidence="10">The sequence shown here is derived from an EMBL/GenBank/DDBJ whole genome shotgun (WGS) entry which is preliminary data.</text>
</comment>
<keyword evidence="3" id="KW-0489">Methyltransferase</keyword>
<dbReference type="GO" id="GO:0015667">
    <property type="term" value="F:site-specific DNA-methyltransferase (cytosine-N4-specific) activity"/>
    <property type="evidence" value="ECO:0007669"/>
    <property type="project" value="UniProtKB-EC"/>
</dbReference>
<keyword evidence="7" id="KW-0238">DNA-binding</keyword>
<evidence type="ECO:0000256" key="3">
    <source>
        <dbReference type="ARBA" id="ARBA00022603"/>
    </source>
</evidence>
<dbReference type="GO" id="GO:0003677">
    <property type="term" value="F:DNA binding"/>
    <property type="evidence" value="ECO:0007669"/>
    <property type="project" value="UniProtKB-KW"/>
</dbReference>
<dbReference type="SUPFAM" id="SSF53335">
    <property type="entry name" value="S-adenosyl-L-methionine-dependent methyltransferases"/>
    <property type="match status" value="2"/>
</dbReference>
<dbReference type="EMBL" id="QSSQ01000066">
    <property type="protein sequence ID" value="RGL92802.1"/>
    <property type="molecule type" value="Genomic_DNA"/>
</dbReference>